<dbReference type="EMBL" id="VEWN01000004">
    <property type="protein sequence ID" value="KAA1056375.1"/>
    <property type="molecule type" value="Genomic_DNA"/>
</dbReference>
<evidence type="ECO:0000313" key="2">
    <source>
        <dbReference type="EMBL" id="KAA1056375.1"/>
    </source>
</evidence>
<evidence type="ECO:0000313" key="3">
    <source>
        <dbReference type="Proteomes" id="UP000325333"/>
    </source>
</evidence>
<name>A0A5B0KWM5_9PROT</name>
<accession>A0A5B0KWM5</accession>
<gene>
    <name evidence="2" type="ORF">FH063_004523</name>
</gene>
<feature type="region of interest" description="Disordered" evidence="1">
    <location>
        <begin position="1"/>
        <end position="23"/>
    </location>
</feature>
<proteinExistence type="predicted"/>
<sequence length="79" mass="8779">MRRSLKQSTHSKVANSTASRLRRGPRRPIASVLWRLLIVSAKAWLLRRLFGFVGIADATDEGFDASVGKAFHVPNGNDF</sequence>
<feature type="compositionally biased region" description="Polar residues" evidence="1">
    <location>
        <begin position="1"/>
        <end position="19"/>
    </location>
</feature>
<comment type="caution">
    <text evidence="2">The sequence shown here is derived from an EMBL/GenBank/DDBJ whole genome shotgun (WGS) entry which is preliminary data.</text>
</comment>
<dbReference type="AlphaFoldDB" id="A0A5B0KWM5"/>
<dbReference type="Proteomes" id="UP000325333">
    <property type="component" value="Unassembled WGS sequence"/>
</dbReference>
<evidence type="ECO:0000256" key="1">
    <source>
        <dbReference type="SAM" id="MobiDB-lite"/>
    </source>
</evidence>
<protein>
    <submittedName>
        <fullName evidence="2">Uncharacterized protein</fullName>
    </submittedName>
</protein>
<reference evidence="2 3" key="1">
    <citation type="submission" date="2019-07" db="EMBL/GenBank/DDBJ databases">
        <title>Genome sequencing of the stress-tolerant strain Azospirillum brasilense Az19.</title>
        <authorList>
            <person name="Maroniche G.A."/>
            <person name="Garcia J.E."/>
            <person name="Pagnussat L."/>
            <person name="Amenta M."/>
            <person name="Creus C.M."/>
        </authorList>
    </citation>
    <scope>NUCLEOTIDE SEQUENCE [LARGE SCALE GENOMIC DNA]</scope>
    <source>
        <strain evidence="2 3">Az19</strain>
    </source>
</reference>
<organism evidence="2 3">
    <name type="scientific">Azospirillum argentinense</name>
    <dbReference type="NCBI Taxonomy" id="2970906"/>
    <lineage>
        <taxon>Bacteria</taxon>
        <taxon>Pseudomonadati</taxon>
        <taxon>Pseudomonadota</taxon>
        <taxon>Alphaproteobacteria</taxon>
        <taxon>Rhodospirillales</taxon>
        <taxon>Azospirillaceae</taxon>
        <taxon>Azospirillum</taxon>
    </lineage>
</organism>